<dbReference type="SUPFAM" id="SSF47473">
    <property type="entry name" value="EF-hand"/>
    <property type="match status" value="1"/>
</dbReference>
<feature type="region of interest" description="Disordered" evidence="1">
    <location>
        <begin position="22"/>
        <end position="44"/>
    </location>
</feature>
<gene>
    <name evidence="2" type="ORF">LGLO00237_LOCUS21870</name>
</gene>
<dbReference type="EMBL" id="HBIV01030637">
    <property type="protein sequence ID" value="CAE0670233.1"/>
    <property type="molecule type" value="Transcribed_RNA"/>
</dbReference>
<proteinExistence type="predicted"/>
<evidence type="ECO:0000313" key="2">
    <source>
        <dbReference type="EMBL" id="CAE0670233.1"/>
    </source>
</evidence>
<organism evidence="2">
    <name type="scientific">Lotharella globosa</name>
    <dbReference type="NCBI Taxonomy" id="91324"/>
    <lineage>
        <taxon>Eukaryota</taxon>
        <taxon>Sar</taxon>
        <taxon>Rhizaria</taxon>
        <taxon>Cercozoa</taxon>
        <taxon>Chlorarachniophyceae</taxon>
        <taxon>Lotharella</taxon>
    </lineage>
</organism>
<evidence type="ECO:0008006" key="3">
    <source>
        <dbReference type="Google" id="ProtNLM"/>
    </source>
</evidence>
<dbReference type="AlphaFoldDB" id="A0A7S3Z309"/>
<sequence>MADACPPGMRMHVTGGVPRHVAASSRINNGSRSSISSRPRSPADKIYHKYFGPKDSSRTGMTRANLKWRKSLAPHPSFDLDGDGFVSHRDFYIASLFDKNKDGILDRKERSEALRAIARGEVGKDTMQSYFPWESTHNRKLKCTSMQSVLHKTVPRSRLHFKDTFNRTMHHPGHDPNKKKYTSTINALHNGEETHDDPDSVEEPRTAFLLRRKKRDQDFLKMKTAEHTMKLSNQVKKINDALSRVYGPETRTKDIPHRTRSEFLAHRREKHYKERLKHVMAKEGTVARPGEYPGDLGNVPQSIGHSGLPTWSQKSVYPKEAYLEGPKNGKKVLAQKITEKAFHTTKRRVFAGSDTFKPHRGGFTTSAKDLFNSSFQGFEPEDHPLGKDLPIHPHHTMPTLHAPNPFPKQLTNKALMTSGHYTHVDHIKIGRQLDAQMAKEALNNGQASVN</sequence>
<name>A0A7S3Z309_9EUKA</name>
<feature type="compositionally biased region" description="Low complexity" evidence="1">
    <location>
        <begin position="24"/>
        <end position="40"/>
    </location>
</feature>
<reference evidence="2" key="1">
    <citation type="submission" date="2021-01" db="EMBL/GenBank/DDBJ databases">
        <authorList>
            <person name="Corre E."/>
            <person name="Pelletier E."/>
            <person name="Niang G."/>
            <person name="Scheremetjew M."/>
            <person name="Finn R."/>
            <person name="Kale V."/>
            <person name="Holt S."/>
            <person name="Cochrane G."/>
            <person name="Meng A."/>
            <person name="Brown T."/>
            <person name="Cohen L."/>
        </authorList>
    </citation>
    <scope>NUCLEOTIDE SEQUENCE</scope>
    <source>
        <strain evidence="2">CCCM811</strain>
    </source>
</reference>
<accession>A0A7S3Z309</accession>
<dbReference type="InterPro" id="IPR011992">
    <property type="entry name" value="EF-hand-dom_pair"/>
</dbReference>
<evidence type="ECO:0000256" key="1">
    <source>
        <dbReference type="SAM" id="MobiDB-lite"/>
    </source>
</evidence>
<protein>
    <recommendedName>
        <fullName evidence="3">EF-hand domain-containing protein</fullName>
    </recommendedName>
</protein>